<organism evidence="3 4">
    <name type="scientific">Leucobacter aridicollis</name>
    <dbReference type="NCBI Taxonomy" id="283878"/>
    <lineage>
        <taxon>Bacteria</taxon>
        <taxon>Bacillati</taxon>
        <taxon>Actinomycetota</taxon>
        <taxon>Actinomycetes</taxon>
        <taxon>Micrococcales</taxon>
        <taxon>Microbacteriaceae</taxon>
        <taxon>Leucobacter</taxon>
    </lineage>
</organism>
<accession>A0A852R6N7</accession>
<dbReference type="AlphaFoldDB" id="A0A852R6N7"/>
<protein>
    <submittedName>
        <fullName evidence="3">Uncharacterized protein</fullName>
    </submittedName>
</protein>
<proteinExistence type="predicted"/>
<dbReference type="Pfam" id="PF24029">
    <property type="entry name" value="DUF7340"/>
    <property type="match status" value="1"/>
</dbReference>
<reference evidence="3 4" key="1">
    <citation type="submission" date="2020-07" db="EMBL/GenBank/DDBJ databases">
        <title>Sequencing the genomes of 1000 actinobacteria strains.</title>
        <authorList>
            <person name="Klenk H.-P."/>
        </authorList>
    </citation>
    <scope>NUCLEOTIDE SEQUENCE [LARGE SCALE GENOMIC DNA]</scope>
    <source>
        <strain evidence="3 4">DSM 17380</strain>
    </source>
</reference>
<dbReference type="InterPro" id="IPR055764">
    <property type="entry name" value="DUF7340"/>
</dbReference>
<evidence type="ECO:0000313" key="4">
    <source>
        <dbReference type="Proteomes" id="UP000586095"/>
    </source>
</evidence>
<dbReference type="RefSeq" id="WP_185986436.1">
    <property type="nucleotide sequence ID" value="NZ_BAAALZ010000002.1"/>
</dbReference>
<keyword evidence="4" id="KW-1185">Reference proteome</keyword>
<sequence>MTDTARAVERLTQPHIVHLEGAEYECAPLLEQLREAISSSTGAGSGGGGGTGGNLLNLDALNLWEYIDGIVRGWLRTWGLDHGGQLAEALQRLPHAIQAQHAAGAIDDDFRERLESAFGKWVYEIEDLFDPPHQKELTAPCPECGERHHLVQEKDEDGNVTDTRQVAAVSIPVKRGRAVIAECRSCGAMWATETELVALAEAMGLEVDVAALRELAMGVAA</sequence>
<feature type="domain" description="DUF7340" evidence="1">
    <location>
        <begin position="133"/>
        <end position="204"/>
    </location>
</feature>
<dbReference type="Pfam" id="PF24030">
    <property type="entry name" value="DUF7341"/>
    <property type="match status" value="1"/>
</dbReference>
<comment type="caution">
    <text evidence="3">The sequence shown here is derived from an EMBL/GenBank/DDBJ whole genome shotgun (WGS) entry which is preliminary data.</text>
</comment>
<gene>
    <name evidence="3" type="ORF">BJ960_000912</name>
</gene>
<name>A0A852R6N7_9MICO</name>
<dbReference type="InterPro" id="IPR055765">
    <property type="entry name" value="DUF7341"/>
</dbReference>
<feature type="domain" description="DUF7341" evidence="2">
    <location>
        <begin position="5"/>
        <end position="129"/>
    </location>
</feature>
<evidence type="ECO:0000259" key="1">
    <source>
        <dbReference type="Pfam" id="PF24029"/>
    </source>
</evidence>
<evidence type="ECO:0000313" key="3">
    <source>
        <dbReference type="EMBL" id="NYD26109.1"/>
    </source>
</evidence>
<evidence type="ECO:0000259" key="2">
    <source>
        <dbReference type="Pfam" id="PF24030"/>
    </source>
</evidence>
<dbReference type="Proteomes" id="UP000586095">
    <property type="component" value="Unassembled WGS sequence"/>
</dbReference>
<dbReference type="EMBL" id="JACCBD010000001">
    <property type="protein sequence ID" value="NYD26109.1"/>
    <property type="molecule type" value="Genomic_DNA"/>
</dbReference>